<protein>
    <submittedName>
        <fullName evidence="2">Uncharacterized protein</fullName>
    </submittedName>
</protein>
<evidence type="ECO:0000313" key="2">
    <source>
        <dbReference type="EMBL" id="WXG68158.1"/>
    </source>
</evidence>
<feature type="transmembrane region" description="Helical" evidence="1">
    <location>
        <begin position="122"/>
        <end position="141"/>
    </location>
</feature>
<gene>
    <name evidence="2" type="ORF">WDS16_23600</name>
</gene>
<dbReference type="EMBL" id="CP147846">
    <property type="protein sequence ID" value="WXG68158.1"/>
    <property type="molecule type" value="Genomic_DNA"/>
</dbReference>
<evidence type="ECO:0000256" key="1">
    <source>
        <dbReference type="SAM" id="Phobius"/>
    </source>
</evidence>
<keyword evidence="1" id="KW-0472">Membrane</keyword>
<feature type="transmembrane region" description="Helical" evidence="1">
    <location>
        <begin position="147"/>
        <end position="166"/>
    </location>
</feature>
<sequence>MTSTGRIHFRLVTYGITDCFEGLTVVMGCSTDTLGVVRTPARTNQEDSMIGAVTGLLYVMSLVVGVWVLVKLARNTPVLLKNKSDRALFWTISATEAVVLVQAVVGFVMMFTSDRDIHRLTFGAYLIGLLLLLPIGTWWSLGDRSRGGTAVLLVAVVTLAAMVLRLSQIWAGYA</sequence>
<dbReference type="Proteomes" id="UP001432000">
    <property type="component" value="Chromosome"/>
</dbReference>
<dbReference type="RefSeq" id="WP_338888176.1">
    <property type="nucleotide sequence ID" value="NZ_CP147846.1"/>
</dbReference>
<organism evidence="2 3">
    <name type="scientific">Rhodococcus sovatensis</name>
    <dbReference type="NCBI Taxonomy" id="1805840"/>
    <lineage>
        <taxon>Bacteria</taxon>
        <taxon>Bacillati</taxon>
        <taxon>Actinomycetota</taxon>
        <taxon>Actinomycetes</taxon>
        <taxon>Mycobacteriales</taxon>
        <taxon>Nocardiaceae</taxon>
        <taxon>Rhodococcus</taxon>
    </lineage>
</organism>
<name>A0ABZ2PJV2_9NOCA</name>
<keyword evidence="1" id="KW-1133">Transmembrane helix</keyword>
<keyword evidence="3" id="KW-1185">Reference proteome</keyword>
<reference evidence="2 3" key="1">
    <citation type="submission" date="2024-03" db="EMBL/GenBank/DDBJ databases">
        <title>Natural products discovery in diverse microorganisms through a two-stage MS feature dereplication strategy.</title>
        <authorList>
            <person name="Zhang R."/>
        </authorList>
    </citation>
    <scope>NUCLEOTIDE SEQUENCE [LARGE SCALE GENOMIC DNA]</scope>
    <source>
        <strain evidence="2 3">18930</strain>
    </source>
</reference>
<proteinExistence type="predicted"/>
<accession>A0ABZ2PJV2</accession>
<keyword evidence="1" id="KW-0812">Transmembrane</keyword>
<feature type="transmembrane region" description="Helical" evidence="1">
    <location>
        <begin position="48"/>
        <end position="68"/>
    </location>
</feature>
<feature type="transmembrane region" description="Helical" evidence="1">
    <location>
        <begin position="88"/>
        <end position="110"/>
    </location>
</feature>
<evidence type="ECO:0000313" key="3">
    <source>
        <dbReference type="Proteomes" id="UP001432000"/>
    </source>
</evidence>